<sequence>MHYAPPGQYGPPGQYAPPGPFGPPPTPRKTSKRWIWITLSSVLALVLVCVGGAFALRNHNLQRSAERAAAYDEKRNPVKRESVDRLLAEHTRALKDRDLKAFLAPFDPADKKLIADQTRVFHNLTRIPFSEATFANRTMRDVTPLGAGFTFDLMVGFLHRIGEYDRAPVERRYFWKVVQDERNGPLKVTAIDRIPAGFKASDDDFYPTPWDKWATVHVEKTEHTVLIVDGSLRAEARRHAPAVEAAAVRNITTWKASGVEGEIPSGFVVSLVKGRKDLGSLWRVADEPPTEAGVSISMPTAEYDANMEQLDGPLIGGSRVVIDLKTSFFTAAAPDGPPLIFRHELAHSMVAALTAVDKDSPERSERSLWTVEGFAEYMAYSPKPWTASYNIPEGRRQLRADRGEVSLPGNGVWNSSSAGRLNYHYLLGHTAMDYIAGKYGAQKLFQFVAGNYRGKSVENLTQELFGVSYQEFERQWAAHVTGKLR</sequence>
<dbReference type="Proteomes" id="UP000618986">
    <property type="component" value="Unassembled WGS sequence"/>
</dbReference>
<evidence type="ECO:0000256" key="1">
    <source>
        <dbReference type="SAM" id="MobiDB-lite"/>
    </source>
</evidence>
<keyword evidence="2" id="KW-0472">Membrane</keyword>
<feature type="transmembrane region" description="Helical" evidence="2">
    <location>
        <begin position="34"/>
        <end position="56"/>
    </location>
</feature>
<dbReference type="GeneID" id="300296916"/>
<keyword evidence="2" id="KW-0812">Transmembrane</keyword>
<evidence type="ECO:0000313" key="3">
    <source>
        <dbReference type="EMBL" id="MBB5116568.1"/>
    </source>
</evidence>
<protein>
    <recommendedName>
        <fullName evidence="5">Peptidase MA superfamily</fullName>
    </recommendedName>
</protein>
<keyword evidence="2" id="KW-1133">Transmembrane helix</keyword>
<organism evidence="3 4">
    <name type="scientific">Micromonospora echinospora</name>
    <name type="common">Micromonospora purpurea</name>
    <dbReference type="NCBI Taxonomy" id="1877"/>
    <lineage>
        <taxon>Bacteria</taxon>
        <taxon>Bacillati</taxon>
        <taxon>Actinomycetota</taxon>
        <taxon>Actinomycetes</taxon>
        <taxon>Micromonosporales</taxon>
        <taxon>Micromonosporaceae</taxon>
        <taxon>Micromonospora</taxon>
    </lineage>
</organism>
<keyword evidence="4" id="KW-1185">Reference proteome</keyword>
<name>A0ABR6MMM0_MICEC</name>
<comment type="caution">
    <text evidence="3">The sequence shown here is derived from an EMBL/GenBank/DDBJ whole genome shotgun (WGS) entry which is preliminary data.</text>
</comment>
<evidence type="ECO:0008006" key="5">
    <source>
        <dbReference type="Google" id="ProtNLM"/>
    </source>
</evidence>
<feature type="compositionally biased region" description="Low complexity" evidence="1">
    <location>
        <begin position="1"/>
        <end position="13"/>
    </location>
</feature>
<gene>
    <name evidence="3" type="ORF">FHU28_006407</name>
</gene>
<dbReference type="EMBL" id="JACHJC010000001">
    <property type="protein sequence ID" value="MBB5116568.1"/>
    <property type="molecule type" value="Genomic_DNA"/>
</dbReference>
<feature type="region of interest" description="Disordered" evidence="1">
    <location>
        <begin position="1"/>
        <end position="27"/>
    </location>
</feature>
<dbReference type="RefSeq" id="WP_184688977.1">
    <property type="nucleotide sequence ID" value="NZ_JACHJC010000001.1"/>
</dbReference>
<evidence type="ECO:0000256" key="2">
    <source>
        <dbReference type="SAM" id="Phobius"/>
    </source>
</evidence>
<feature type="compositionally biased region" description="Pro residues" evidence="1">
    <location>
        <begin position="14"/>
        <end position="27"/>
    </location>
</feature>
<proteinExistence type="predicted"/>
<accession>A0ABR6MMM0</accession>
<evidence type="ECO:0000313" key="4">
    <source>
        <dbReference type="Proteomes" id="UP000618986"/>
    </source>
</evidence>
<reference evidence="3 4" key="1">
    <citation type="submission" date="2020-08" db="EMBL/GenBank/DDBJ databases">
        <title>Sequencing the genomes of 1000 actinobacteria strains.</title>
        <authorList>
            <person name="Klenk H.-P."/>
        </authorList>
    </citation>
    <scope>NUCLEOTIDE SEQUENCE [LARGE SCALE GENOMIC DNA]</scope>
    <source>
        <strain evidence="3 4">DSM 43036</strain>
    </source>
</reference>